<protein>
    <recommendedName>
        <fullName evidence="3 9">Gluconokinase</fullName>
        <ecNumber evidence="3 9">2.7.1.12</ecNumber>
    </recommendedName>
</protein>
<dbReference type="InterPro" id="IPR031322">
    <property type="entry name" value="Shikimate/glucono_kinase"/>
</dbReference>
<dbReference type="Pfam" id="PF01202">
    <property type="entry name" value="SKI"/>
    <property type="match status" value="1"/>
</dbReference>
<evidence type="ECO:0000256" key="3">
    <source>
        <dbReference type="ARBA" id="ARBA00012054"/>
    </source>
</evidence>
<evidence type="ECO:0000256" key="2">
    <source>
        <dbReference type="ARBA" id="ARBA00008420"/>
    </source>
</evidence>
<gene>
    <name evidence="10" type="ORF">P5G59_03260</name>
</gene>
<reference evidence="10" key="1">
    <citation type="submission" date="2023-03" db="EMBL/GenBank/DDBJ databases">
        <title>MT1 and MT2 Draft Genomes of Novel Species.</title>
        <authorList>
            <person name="Venkateswaran K."/>
        </authorList>
    </citation>
    <scope>NUCLEOTIDE SEQUENCE</scope>
    <source>
        <strain evidence="10">F6_8S_P_1A</strain>
    </source>
</reference>
<comment type="similarity">
    <text evidence="2 9">Belongs to the gluconokinase GntK/GntV family.</text>
</comment>
<keyword evidence="4 9" id="KW-0808">Transferase</keyword>
<dbReference type="PANTHER" id="PTHR43442">
    <property type="entry name" value="GLUCONOKINASE-RELATED"/>
    <property type="match status" value="1"/>
</dbReference>
<dbReference type="CDD" id="cd02021">
    <property type="entry name" value="GntK"/>
    <property type="match status" value="1"/>
</dbReference>
<proteinExistence type="inferred from homology"/>
<dbReference type="Proteomes" id="UP001174210">
    <property type="component" value="Unassembled WGS sequence"/>
</dbReference>
<evidence type="ECO:0000313" key="10">
    <source>
        <dbReference type="EMBL" id="MDN4596150.1"/>
    </source>
</evidence>
<keyword evidence="6 9" id="KW-0418">Kinase</keyword>
<dbReference type="Gene3D" id="3.40.50.300">
    <property type="entry name" value="P-loop containing nucleotide triphosphate hydrolases"/>
    <property type="match status" value="1"/>
</dbReference>
<name>A0ABT8ITN0_9MICO</name>
<evidence type="ECO:0000256" key="4">
    <source>
        <dbReference type="ARBA" id="ARBA00022679"/>
    </source>
</evidence>
<evidence type="ECO:0000256" key="6">
    <source>
        <dbReference type="ARBA" id="ARBA00022777"/>
    </source>
</evidence>
<dbReference type="PANTHER" id="PTHR43442:SF3">
    <property type="entry name" value="GLUCONOKINASE-RELATED"/>
    <property type="match status" value="1"/>
</dbReference>
<evidence type="ECO:0000256" key="9">
    <source>
        <dbReference type="RuleBase" id="RU363066"/>
    </source>
</evidence>
<comment type="catalytic activity">
    <reaction evidence="8 9">
        <text>D-gluconate + ATP = 6-phospho-D-gluconate + ADP + H(+)</text>
        <dbReference type="Rhea" id="RHEA:19433"/>
        <dbReference type="ChEBI" id="CHEBI:15378"/>
        <dbReference type="ChEBI" id="CHEBI:18391"/>
        <dbReference type="ChEBI" id="CHEBI:30616"/>
        <dbReference type="ChEBI" id="CHEBI:58759"/>
        <dbReference type="ChEBI" id="CHEBI:456216"/>
        <dbReference type="EC" id="2.7.1.12"/>
    </reaction>
</comment>
<evidence type="ECO:0000313" key="11">
    <source>
        <dbReference type="Proteomes" id="UP001174210"/>
    </source>
</evidence>
<organism evidence="10 11">
    <name type="scientific">Leifsonia virtsii</name>
    <dbReference type="NCBI Taxonomy" id="3035915"/>
    <lineage>
        <taxon>Bacteria</taxon>
        <taxon>Bacillati</taxon>
        <taxon>Actinomycetota</taxon>
        <taxon>Actinomycetes</taxon>
        <taxon>Micrococcales</taxon>
        <taxon>Microbacteriaceae</taxon>
        <taxon>Leifsonia</taxon>
    </lineage>
</organism>
<dbReference type="SUPFAM" id="SSF52540">
    <property type="entry name" value="P-loop containing nucleoside triphosphate hydrolases"/>
    <property type="match status" value="1"/>
</dbReference>
<keyword evidence="11" id="KW-1185">Reference proteome</keyword>
<evidence type="ECO:0000256" key="1">
    <source>
        <dbReference type="ARBA" id="ARBA00004761"/>
    </source>
</evidence>
<dbReference type="EC" id="2.7.1.12" evidence="3 9"/>
<dbReference type="EMBL" id="JAROCB010000001">
    <property type="protein sequence ID" value="MDN4596150.1"/>
    <property type="molecule type" value="Genomic_DNA"/>
</dbReference>
<evidence type="ECO:0000256" key="8">
    <source>
        <dbReference type="ARBA" id="ARBA00048090"/>
    </source>
</evidence>
<keyword evidence="5 9" id="KW-0547">Nucleotide-binding</keyword>
<keyword evidence="7 9" id="KW-0067">ATP-binding</keyword>
<sequence length="171" mass="17722">MDGATGPRIVVMGVSGAGKTTVGQLVAERLGVPFVDGDSLHPPANVAKMASGVPLTDDDRTPWLRTIGETLAGSGAGGVVVACSALTRSYRDLIRSKAPDAVFAELDGDRDLLAERMAARPGHFMPVSLLDSQLATLQPLQADESGMRLDVALPPAALAAEIADTVLAHER</sequence>
<dbReference type="InterPro" id="IPR006001">
    <property type="entry name" value="Therm_gnt_kin"/>
</dbReference>
<dbReference type="NCBIfam" id="TIGR01313">
    <property type="entry name" value="therm_gnt_kin"/>
    <property type="match status" value="1"/>
</dbReference>
<comment type="caution">
    <text evidence="10">The sequence shown here is derived from an EMBL/GenBank/DDBJ whole genome shotgun (WGS) entry which is preliminary data.</text>
</comment>
<evidence type="ECO:0000256" key="7">
    <source>
        <dbReference type="ARBA" id="ARBA00022840"/>
    </source>
</evidence>
<comment type="pathway">
    <text evidence="1">Carbohydrate acid metabolism.</text>
</comment>
<accession>A0ABT8ITN0</accession>
<dbReference type="InterPro" id="IPR027417">
    <property type="entry name" value="P-loop_NTPase"/>
</dbReference>
<evidence type="ECO:0000256" key="5">
    <source>
        <dbReference type="ARBA" id="ARBA00022741"/>
    </source>
</evidence>